<evidence type="ECO:0000313" key="3">
    <source>
        <dbReference type="Proteomes" id="UP001168877"/>
    </source>
</evidence>
<evidence type="ECO:0000256" key="1">
    <source>
        <dbReference type="SAM" id="MobiDB-lite"/>
    </source>
</evidence>
<reference evidence="2" key="2">
    <citation type="submission" date="2023-06" db="EMBL/GenBank/DDBJ databases">
        <authorList>
            <person name="Swenson N.G."/>
            <person name="Wegrzyn J.L."/>
            <person name="Mcevoy S.L."/>
        </authorList>
    </citation>
    <scope>NUCLEOTIDE SEQUENCE</scope>
    <source>
        <strain evidence="2">NS2018</strain>
        <tissue evidence="2">Leaf</tissue>
    </source>
</reference>
<comment type="caution">
    <text evidence="2">The sequence shown here is derived from an EMBL/GenBank/DDBJ whole genome shotgun (WGS) entry which is preliminary data.</text>
</comment>
<accession>A0AA39RZL0</accession>
<dbReference type="Proteomes" id="UP001168877">
    <property type="component" value="Unassembled WGS sequence"/>
</dbReference>
<keyword evidence="3" id="KW-1185">Reference proteome</keyword>
<proteinExistence type="predicted"/>
<sequence length="120" mass="13517">MDPQYSGPTDMEGLDPEVDIGSGSPTRSRRIRFTLPRRGRPRPSDSDPEGGSPTPVRCRRVRFMLPRRPGPEEVMDAVRKLRKDVMDAIEKNEEKRNAQHLELLAMIRTLQGPTSQGPPS</sequence>
<organism evidence="2 3">
    <name type="scientific">Acer saccharum</name>
    <name type="common">Sugar maple</name>
    <dbReference type="NCBI Taxonomy" id="4024"/>
    <lineage>
        <taxon>Eukaryota</taxon>
        <taxon>Viridiplantae</taxon>
        <taxon>Streptophyta</taxon>
        <taxon>Embryophyta</taxon>
        <taxon>Tracheophyta</taxon>
        <taxon>Spermatophyta</taxon>
        <taxon>Magnoliopsida</taxon>
        <taxon>eudicotyledons</taxon>
        <taxon>Gunneridae</taxon>
        <taxon>Pentapetalae</taxon>
        <taxon>rosids</taxon>
        <taxon>malvids</taxon>
        <taxon>Sapindales</taxon>
        <taxon>Sapindaceae</taxon>
        <taxon>Hippocastanoideae</taxon>
        <taxon>Acereae</taxon>
        <taxon>Acer</taxon>
    </lineage>
</organism>
<name>A0AA39RZL0_ACESA</name>
<dbReference type="AlphaFoldDB" id="A0AA39RZL0"/>
<gene>
    <name evidence="2" type="ORF">LWI29_018686</name>
</gene>
<feature type="region of interest" description="Disordered" evidence="1">
    <location>
        <begin position="1"/>
        <end position="57"/>
    </location>
</feature>
<evidence type="ECO:0000313" key="2">
    <source>
        <dbReference type="EMBL" id="KAK0581843.1"/>
    </source>
</evidence>
<protein>
    <submittedName>
        <fullName evidence="2">Uncharacterized protein</fullName>
    </submittedName>
</protein>
<reference evidence="2" key="1">
    <citation type="journal article" date="2022" name="Plant J.">
        <title>Strategies of tolerance reflected in two North American maple genomes.</title>
        <authorList>
            <person name="McEvoy S.L."/>
            <person name="Sezen U.U."/>
            <person name="Trouern-Trend A."/>
            <person name="McMahon S.M."/>
            <person name="Schaberg P.G."/>
            <person name="Yang J."/>
            <person name="Wegrzyn J.L."/>
            <person name="Swenson N.G."/>
        </authorList>
    </citation>
    <scope>NUCLEOTIDE SEQUENCE</scope>
    <source>
        <strain evidence="2">NS2018</strain>
    </source>
</reference>
<feature type="compositionally biased region" description="Basic residues" evidence="1">
    <location>
        <begin position="27"/>
        <end position="41"/>
    </location>
</feature>
<dbReference type="EMBL" id="JAUESC010000384">
    <property type="protein sequence ID" value="KAK0581843.1"/>
    <property type="molecule type" value="Genomic_DNA"/>
</dbReference>